<evidence type="ECO:0000256" key="5">
    <source>
        <dbReference type="ARBA" id="ARBA00023157"/>
    </source>
</evidence>
<dbReference type="PANTHER" id="PTHR48105">
    <property type="entry name" value="THIOREDOXIN REDUCTASE 1-RELATED-RELATED"/>
    <property type="match status" value="1"/>
</dbReference>
<dbReference type="PROSITE" id="PS00573">
    <property type="entry name" value="PYRIDINE_REDOX_2"/>
    <property type="match status" value="1"/>
</dbReference>
<dbReference type="InterPro" id="IPR008255">
    <property type="entry name" value="Pyr_nucl-diS_OxRdtase_2_AS"/>
</dbReference>
<keyword evidence="9" id="KW-1185">Reference proteome</keyword>
<keyword evidence="4" id="KW-0560">Oxidoreductase</keyword>
<evidence type="ECO:0000259" key="7">
    <source>
        <dbReference type="Pfam" id="PF07992"/>
    </source>
</evidence>
<dbReference type="AlphaFoldDB" id="A0A8X7WK14"/>
<evidence type="ECO:0000256" key="1">
    <source>
        <dbReference type="ARBA" id="ARBA00009333"/>
    </source>
</evidence>
<dbReference type="Gene3D" id="3.50.50.60">
    <property type="entry name" value="FAD/NAD(P)-binding domain"/>
    <property type="match status" value="1"/>
</dbReference>
<dbReference type="SUPFAM" id="SSF51905">
    <property type="entry name" value="FAD/NAD(P)-binding domain"/>
    <property type="match status" value="1"/>
</dbReference>
<dbReference type="InterPro" id="IPR023753">
    <property type="entry name" value="FAD/NAD-binding_dom"/>
</dbReference>
<dbReference type="InterPro" id="IPR050097">
    <property type="entry name" value="Ferredoxin-NADP_redctase_2"/>
</dbReference>
<name>A0A8X7WK14_BRACI</name>
<proteinExistence type="inferred from homology"/>
<dbReference type="PRINTS" id="PR00469">
    <property type="entry name" value="PNDRDTASEII"/>
</dbReference>
<dbReference type="GO" id="GO:0097237">
    <property type="term" value="P:cellular response to toxic substance"/>
    <property type="evidence" value="ECO:0007669"/>
    <property type="project" value="UniProtKB-ARBA"/>
</dbReference>
<organism evidence="8 9">
    <name type="scientific">Brassica carinata</name>
    <name type="common">Ethiopian mustard</name>
    <name type="synonym">Abyssinian cabbage</name>
    <dbReference type="NCBI Taxonomy" id="52824"/>
    <lineage>
        <taxon>Eukaryota</taxon>
        <taxon>Viridiplantae</taxon>
        <taxon>Streptophyta</taxon>
        <taxon>Embryophyta</taxon>
        <taxon>Tracheophyta</taxon>
        <taxon>Spermatophyta</taxon>
        <taxon>Magnoliopsida</taxon>
        <taxon>eudicotyledons</taxon>
        <taxon>Gunneridae</taxon>
        <taxon>Pentapetalae</taxon>
        <taxon>rosids</taxon>
        <taxon>malvids</taxon>
        <taxon>Brassicales</taxon>
        <taxon>Brassicaceae</taxon>
        <taxon>Brassiceae</taxon>
        <taxon>Brassica</taxon>
    </lineage>
</organism>
<keyword evidence="3" id="KW-0274">FAD</keyword>
<dbReference type="Proteomes" id="UP000886595">
    <property type="component" value="Unassembled WGS sequence"/>
</dbReference>
<dbReference type="OrthoDB" id="371245at2759"/>
<accession>A0A8X7WK14</accession>
<reference evidence="8 9" key="1">
    <citation type="submission" date="2020-02" db="EMBL/GenBank/DDBJ databases">
        <authorList>
            <person name="Ma Q."/>
            <person name="Huang Y."/>
            <person name="Song X."/>
            <person name="Pei D."/>
        </authorList>
    </citation>
    <scope>NUCLEOTIDE SEQUENCE [LARGE SCALE GENOMIC DNA]</scope>
    <source>
        <strain evidence="8">Sxm20200214</strain>
        <tissue evidence="8">Leaf</tissue>
    </source>
</reference>
<evidence type="ECO:0000313" key="9">
    <source>
        <dbReference type="Proteomes" id="UP000886595"/>
    </source>
</evidence>
<sequence length="276" mass="30714">MTMDGLKRMMKRPMEDVYGKDAVEGFNKGKKETEEHYMVLLRLVNDTGNLSVKGMWLPAKQMLLLPKLTRLMILSRLKTDFSVTKFSFSSRPFKLFNDLRTVLADAVIISTGAVAKWLSFAGSGKGVVGFWNQGISACVVCDGAAPIFRNKPLVVIGGRNSAMKKANFLTKNGSNVYIIHMRDMFRASKIMQQRALSNPKIEVIWNSLVVEAYGDENWKGLLGGLKASVVGLFAAGDVQDKKYRQARTGENQRLTFSYGNGPTTCLSLNQSDFPMY</sequence>
<evidence type="ECO:0000256" key="2">
    <source>
        <dbReference type="ARBA" id="ARBA00022630"/>
    </source>
</evidence>
<feature type="domain" description="FAD/NAD(P)-binding" evidence="7">
    <location>
        <begin position="84"/>
        <end position="217"/>
    </location>
</feature>
<dbReference type="PRINTS" id="PR00368">
    <property type="entry name" value="FADPNR"/>
</dbReference>
<dbReference type="GO" id="GO:0016668">
    <property type="term" value="F:oxidoreductase activity, acting on a sulfur group of donors, NAD(P) as acceptor"/>
    <property type="evidence" value="ECO:0007669"/>
    <property type="project" value="UniProtKB-ARBA"/>
</dbReference>
<dbReference type="InterPro" id="IPR036188">
    <property type="entry name" value="FAD/NAD-bd_sf"/>
</dbReference>
<protein>
    <recommendedName>
        <fullName evidence="7">FAD/NAD(P)-binding domain-containing protein</fullName>
    </recommendedName>
</protein>
<dbReference type="Pfam" id="PF07992">
    <property type="entry name" value="Pyr_redox_2"/>
    <property type="match status" value="1"/>
</dbReference>
<keyword evidence="6" id="KW-0676">Redox-active center</keyword>
<comment type="caution">
    <text evidence="8">The sequence shown here is derived from an EMBL/GenBank/DDBJ whole genome shotgun (WGS) entry which is preliminary data.</text>
</comment>
<keyword evidence="5" id="KW-1015">Disulfide bond</keyword>
<gene>
    <name evidence="8" type="ORF">Bca52824_001390</name>
</gene>
<comment type="similarity">
    <text evidence="1">Belongs to the class-II pyridine nucleotide-disulfide oxidoreductase family.</text>
</comment>
<evidence type="ECO:0000256" key="4">
    <source>
        <dbReference type="ARBA" id="ARBA00023002"/>
    </source>
</evidence>
<dbReference type="EMBL" id="JAAMPC010000001">
    <property type="protein sequence ID" value="KAG2330210.1"/>
    <property type="molecule type" value="Genomic_DNA"/>
</dbReference>
<evidence type="ECO:0000256" key="6">
    <source>
        <dbReference type="ARBA" id="ARBA00023284"/>
    </source>
</evidence>
<evidence type="ECO:0000313" key="8">
    <source>
        <dbReference type="EMBL" id="KAG2330210.1"/>
    </source>
</evidence>
<keyword evidence="2" id="KW-0285">Flavoprotein</keyword>
<evidence type="ECO:0000256" key="3">
    <source>
        <dbReference type="ARBA" id="ARBA00022827"/>
    </source>
</evidence>